<dbReference type="EMBL" id="MK570059">
    <property type="protein sequence ID" value="QDI74114.1"/>
    <property type="molecule type" value="Genomic_DNA"/>
</dbReference>
<protein>
    <submittedName>
        <fullName evidence="1">Uncharacterized protein</fullName>
    </submittedName>
</protein>
<proteinExistence type="predicted"/>
<name>A0A514K3A5_9VIRU</name>
<accession>A0A514K3A5</accession>
<evidence type="ECO:0000313" key="1">
    <source>
        <dbReference type="EMBL" id="QDI74114.1"/>
    </source>
</evidence>
<organism evidence="1">
    <name type="scientific">Nitrosopumilus spindle-shaped virus</name>
    <dbReference type="NCBI Taxonomy" id="2508184"/>
    <lineage>
        <taxon>Viruses</taxon>
        <taxon>Viruses incertae sedis</taxon>
        <taxon>Thaspiviridae</taxon>
        <taxon>Nitmarvirus</taxon>
        <taxon>Nitmarvirus maris</taxon>
        <taxon>Nitmarvirus NSV1</taxon>
    </lineage>
</organism>
<sequence length="53" mass="6460">MNTNKMNLTITKQKYSQKLRWLLYGRKGKLTQTDLLHIDYLIQHKIIPIVKRY</sequence>
<reference evidence="1" key="1">
    <citation type="submission" date="2019-02" db="EMBL/GenBank/DDBJ databases">
        <title>Spindle-shaped viruses infect a marine ammonia-oxidizing thaumarchaeon.</title>
        <authorList>
            <person name="Kim J.-G."/>
            <person name="Kim S.-J."/>
            <person name="Rhee S.-K."/>
        </authorList>
    </citation>
    <scope>NUCLEOTIDE SEQUENCE [LARGE SCALE GENOMIC DNA]</scope>
    <source>
        <strain evidence="1">NSV7</strain>
    </source>
</reference>